<dbReference type="AlphaFoldDB" id="A0AAI8ST80"/>
<organism evidence="1 2">
    <name type="scientific">Mycobacterium avium subsp. hominissuis</name>
    <dbReference type="NCBI Taxonomy" id="439334"/>
    <lineage>
        <taxon>Bacteria</taxon>
        <taxon>Bacillati</taxon>
        <taxon>Actinomycetota</taxon>
        <taxon>Actinomycetes</taxon>
        <taxon>Mycobacteriales</taxon>
        <taxon>Mycobacteriaceae</taxon>
        <taxon>Mycobacterium</taxon>
        <taxon>Mycobacterium avium complex (MAC)</taxon>
    </lineage>
</organism>
<dbReference type="EMBL" id="AP020327">
    <property type="protein sequence ID" value="BBN50934.1"/>
    <property type="molecule type" value="Genomic_DNA"/>
</dbReference>
<evidence type="ECO:0000313" key="2">
    <source>
        <dbReference type="Proteomes" id="UP000327362"/>
    </source>
</evidence>
<reference evidence="1 2" key="1">
    <citation type="submission" date="2019-09" db="EMBL/GenBank/DDBJ databases">
        <title>Complete genome sequence of Mycobacterium avium subsp. hominissuis strain JP-H-1.</title>
        <authorList>
            <person name="Kinoshita Y."/>
            <person name="Niwa H."/>
            <person name="Uchida-Fujii E."/>
            <person name="Nukada T."/>
        </authorList>
    </citation>
    <scope>NUCLEOTIDE SEQUENCE [LARGE SCALE GENOMIC DNA]</scope>
    <source>
        <strain evidence="1 2">JP-H-1</strain>
        <plasmid evidence="1 2">p1-JPH1</plasmid>
    </source>
</reference>
<name>A0AAI8ST80_MYCAV</name>
<evidence type="ECO:0000313" key="1">
    <source>
        <dbReference type="EMBL" id="BBN50934.1"/>
    </source>
</evidence>
<sequence>MSLPTVETHQWEIPSYKLDAFKAKISQANKRLAQSGLDARFEISYADFEVKKNVAHADHSVISNHAPVYVYEPWVRATLTGPVTLRHGHFTFVARLVPEEAGITVHSAPGQELSGYSPRGDNACDHCRVERRRTRLYLVRNDRDGSIIQLGHSCIELYTGVSPKGLWALTFDEELACFTRDDVGGGFGPRHYGAPVDVVLAYAFAHSDKGRAYVPSGMYSQTSTVSMVRTSLFVDINKLHDADREYYRTKAAEAAGHLADTDLLAAIKSSVTETAADSDYGRNLRVLLAGESVSGKNVGILGSLVKVYARQQKIEAERKAHPVVAGFLGDVGARIKDITATAKTVVYQDGDWGTTTFLVAIADDGHTIVWKAHKALDIEAGQRFTMAAATVKAHETYKGIDQTVLARPNKFTVVDATDDDQAPRSKGTTSV</sequence>
<proteinExistence type="predicted"/>
<keyword evidence="1" id="KW-0614">Plasmid</keyword>
<geneLocation type="plasmid" evidence="1 2">
    <name>p1-JPH1</name>
</geneLocation>
<dbReference type="Proteomes" id="UP000327362">
    <property type="component" value="Plasmid p1-JPH1"/>
</dbReference>
<protein>
    <submittedName>
        <fullName evidence="1">Uncharacterized protein</fullName>
    </submittedName>
</protein>
<gene>
    <name evidence="1" type="ORF">JPH1_54090</name>
</gene>
<accession>A0AAI8ST80</accession>